<proteinExistence type="predicted"/>
<accession>A0A2A2G9P8</accession>
<gene>
    <name evidence="4" type="ORF">CK503_10210</name>
</gene>
<dbReference type="InterPro" id="IPR001296">
    <property type="entry name" value="Glyco_trans_1"/>
</dbReference>
<dbReference type="PANTHER" id="PTHR46401">
    <property type="entry name" value="GLYCOSYLTRANSFERASE WBBK-RELATED"/>
    <property type="match status" value="1"/>
</dbReference>
<evidence type="ECO:0000313" key="4">
    <source>
        <dbReference type="EMBL" id="PAU94028.1"/>
    </source>
</evidence>
<dbReference type="SUPFAM" id="SSF53756">
    <property type="entry name" value="UDP-Glycosyltransferase/glycogen phosphorylase"/>
    <property type="match status" value="1"/>
</dbReference>
<dbReference type="AlphaFoldDB" id="A0A2A2G9P8"/>
<organism evidence="4 5">
    <name type="scientific">Fodinibius salipaludis</name>
    <dbReference type="NCBI Taxonomy" id="2032627"/>
    <lineage>
        <taxon>Bacteria</taxon>
        <taxon>Pseudomonadati</taxon>
        <taxon>Balneolota</taxon>
        <taxon>Balneolia</taxon>
        <taxon>Balneolales</taxon>
        <taxon>Balneolaceae</taxon>
        <taxon>Fodinibius</taxon>
    </lineage>
</organism>
<dbReference type="PANTHER" id="PTHR46401:SF2">
    <property type="entry name" value="GLYCOSYLTRANSFERASE WBBK-RELATED"/>
    <property type="match status" value="1"/>
</dbReference>
<dbReference type="GO" id="GO:0009103">
    <property type="term" value="P:lipopolysaccharide biosynthetic process"/>
    <property type="evidence" value="ECO:0007669"/>
    <property type="project" value="TreeGrafter"/>
</dbReference>
<dbReference type="OrthoDB" id="9811902at2"/>
<dbReference type="Gene3D" id="3.40.50.2000">
    <property type="entry name" value="Glycogen Phosphorylase B"/>
    <property type="match status" value="2"/>
</dbReference>
<keyword evidence="5" id="KW-1185">Reference proteome</keyword>
<dbReference type="Pfam" id="PF13439">
    <property type="entry name" value="Glyco_transf_4"/>
    <property type="match status" value="1"/>
</dbReference>
<evidence type="ECO:0000259" key="2">
    <source>
        <dbReference type="Pfam" id="PF00534"/>
    </source>
</evidence>
<dbReference type="Pfam" id="PF00534">
    <property type="entry name" value="Glycos_transf_1"/>
    <property type="match status" value="1"/>
</dbReference>
<dbReference type="CDD" id="cd03794">
    <property type="entry name" value="GT4_WbuB-like"/>
    <property type="match status" value="1"/>
</dbReference>
<evidence type="ECO:0000256" key="1">
    <source>
        <dbReference type="ARBA" id="ARBA00022679"/>
    </source>
</evidence>
<sequence>MNILFITIAWPEKGQSNIYSDLIHKFIEEGHNVCVITNRPRRNKKSAGYTIEKGVKVLRIKTGNIAKTHPIEKSLSLLLLGWQFRRGIKKHFGNESFDLILFNTPPITLSRLMKDLKEEYNCALYLLLKDIWPYGFADMGLIKKHGWIYNYFRKHERRLYKAADVIGCMSPKGVDFILNQHPYLEAGKLEVCPNSISLNGNGIKKNSSISIREKYGIPNDATVFLFSGNLGLGHGLDYLSETILKMKDYKKAFFMIGGAGTYYSKLKKVFDKENPPNALLYSYLPEEEYKALITTCDVGLILLDSKYTYPQFPSRLLSYLENKMAVLCAVNGETDIGEIVEEYEAGITTIHGDYKSFRSAIERLCEDKQVVKKMGQQAWQLLNEKYEVTHSYQTIVKHFE</sequence>
<dbReference type="InterPro" id="IPR028098">
    <property type="entry name" value="Glyco_trans_4-like_N"/>
</dbReference>
<evidence type="ECO:0000259" key="3">
    <source>
        <dbReference type="Pfam" id="PF13439"/>
    </source>
</evidence>
<reference evidence="4 5" key="1">
    <citation type="submission" date="2017-08" db="EMBL/GenBank/DDBJ databases">
        <title>Aliifodinibius alkalisoli sp. nov., isolated from saline alkaline soil.</title>
        <authorList>
            <person name="Liu D."/>
            <person name="Zhang G."/>
        </authorList>
    </citation>
    <scope>NUCLEOTIDE SEQUENCE [LARGE SCALE GENOMIC DNA]</scope>
    <source>
        <strain evidence="4 5">WN023</strain>
    </source>
</reference>
<dbReference type="EMBL" id="NSKE01000006">
    <property type="protein sequence ID" value="PAU94028.1"/>
    <property type="molecule type" value="Genomic_DNA"/>
</dbReference>
<name>A0A2A2G9P8_9BACT</name>
<dbReference type="RefSeq" id="WP_095606704.1">
    <property type="nucleotide sequence ID" value="NZ_NSKE01000006.1"/>
</dbReference>
<evidence type="ECO:0000313" key="5">
    <source>
        <dbReference type="Proteomes" id="UP000218831"/>
    </source>
</evidence>
<comment type="caution">
    <text evidence="4">The sequence shown here is derived from an EMBL/GenBank/DDBJ whole genome shotgun (WGS) entry which is preliminary data.</text>
</comment>
<dbReference type="GO" id="GO:0016757">
    <property type="term" value="F:glycosyltransferase activity"/>
    <property type="evidence" value="ECO:0007669"/>
    <property type="project" value="InterPro"/>
</dbReference>
<keyword evidence="1 4" id="KW-0808">Transferase</keyword>
<feature type="domain" description="Glycosyl transferase family 1" evidence="2">
    <location>
        <begin position="210"/>
        <end position="378"/>
    </location>
</feature>
<protein>
    <submittedName>
        <fullName evidence="4">Glycosyltransferase WbuB</fullName>
    </submittedName>
</protein>
<feature type="domain" description="Glycosyltransferase subfamily 4-like N-terminal" evidence="3">
    <location>
        <begin position="14"/>
        <end position="198"/>
    </location>
</feature>
<dbReference type="Proteomes" id="UP000218831">
    <property type="component" value="Unassembled WGS sequence"/>
</dbReference>